<sequence>MTALALWKDSWLSPRHTIAATQKTVDGTSGKLWHDGHGDAQNIIPASTGPASGQAAKHDDIKKVVKQAFGGPLKGIRGYTEDQVVSLDFNSDAHSTTFDSGAGNALNDIIIFPVPGYQLFSD</sequence>
<keyword evidence="9" id="KW-0053">Apoptosis</keyword>
<comment type="caution">
    <text evidence="23">The sequence shown here is derived from an EMBL/GenBank/DDBJ whole genome shotgun (WGS) entry which is preliminary data.</text>
</comment>
<keyword evidence="8" id="KW-0808">Transferase</keyword>
<reference evidence="23 24" key="1">
    <citation type="journal article" date="2023" name="bioRxiv">
        <title>Conserved and derived expression patterns and positive selection on dental genes reveal complex evolutionary context of ever-growing rodent molars.</title>
        <authorList>
            <person name="Calamari Z.T."/>
            <person name="Song A."/>
            <person name="Cohen E."/>
            <person name="Akter M."/>
            <person name="Roy R.D."/>
            <person name="Hallikas O."/>
            <person name="Christensen M.M."/>
            <person name="Li P."/>
            <person name="Marangoni P."/>
            <person name="Jernvall J."/>
            <person name="Klein O.D."/>
        </authorList>
    </citation>
    <scope>NUCLEOTIDE SEQUENCE [LARGE SCALE GENOMIC DNA]</scope>
    <source>
        <strain evidence="23">V071</strain>
    </source>
</reference>
<evidence type="ECO:0000256" key="11">
    <source>
        <dbReference type="ARBA" id="ARBA00022845"/>
    </source>
</evidence>
<evidence type="ECO:0000256" key="5">
    <source>
        <dbReference type="ARBA" id="ARBA00007406"/>
    </source>
</evidence>
<comment type="similarity">
    <text evidence="5">Belongs to the glyceraldehyde-3-phosphate dehydrogenase family.</text>
</comment>
<dbReference type="Pfam" id="PF02800">
    <property type="entry name" value="Gp_dh_C"/>
    <property type="match status" value="1"/>
</dbReference>
<evidence type="ECO:0000256" key="12">
    <source>
        <dbReference type="ARBA" id="ARBA00023002"/>
    </source>
</evidence>
<evidence type="ECO:0000256" key="9">
    <source>
        <dbReference type="ARBA" id="ARBA00022703"/>
    </source>
</evidence>
<evidence type="ECO:0000256" key="20">
    <source>
        <dbReference type="ARBA" id="ARBA00048005"/>
    </source>
</evidence>
<feature type="domain" description="Glyceraldehyde 3-phosphate dehydrogenase catalytic" evidence="22">
    <location>
        <begin position="55"/>
        <end position="109"/>
    </location>
</feature>
<keyword evidence="15" id="KW-0206">Cytoskeleton</keyword>
<evidence type="ECO:0000256" key="17">
    <source>
        <dbReference type="ARBA" id="ARBA00031890"/>
    </source>
</evidence>
<organism evidence="23 24">
    <name type="scientific">Myodes glareolus</name>
    <name type="common">Bank vole</name>
    <name type="synonym">Clethrionomys glareolus</name>
    <dbReference type="NCBI Taxonomy" id="447135"/>
    <lineage>
        <taxon>Eukaryota</taxon>
        <taxon>Metazoa</taxon>
        <taxon>Chordata</taxon>
        <taxon>Craniata</taxon>
        <taxon>Vertebrata</taxon>
        <taxon>Euteleostomi</taxon>
        <taxon>Mammalia</taxon>
        <taxon>Eutheria</taxon>
        <taxon>Euarchontoglires</taxon>
        <taxon>Glires</taxon>
        <taxon>Rodentia</taxon>
        <taxon>Myomorpha</taxon>
        <taxon>Muroidea</taxon>
        <taxon>Cricetidae</taxon>
        <taxon>Arvicolinae</taxon>
        <taxon>Myodes</taxon>
    </lineage>
</organism>
<evidence type="ECO:0000256" key="19">
    <source>
        <dbReference type="ARBA" id="ARBA00047698"/>
    </source>
</evidence>
<comment type="catalytic activity">
    <reaction evidence="20">
        <text>S-nitroso-L-cysteinyl-[GAPDH] + L-cysteinyl-[protein] = L-cysteinyl-[GAPDH] + S-nitroso-L-cysteinyl-[protein]</text>
        <dbReference type="Rhea" id="RHEA:66684"/>
        <dbReference type="Rhea" id="RHEA-COMP:10131"/>
        <dbReference type="Rhea" id="RHEA-COMP:17089"/>
        <dbReference type="Rhea" id="RHEA-COMP:17090"/>
        <dbReference type="Rhea" id="RHEA-COMP:17091"/>
        <dbReference type="ChEBI" id="CHEBI:29950"/>
        <dbReference type="ChEBI" id="CHEBI:149494"/>
    </reaction>
    <physiologicalReaction direction="left-to-right" evidence="20">
        <dbReference type="Rhea" id="RHEA:66685"/>
    </physiologicalReaction>
</comment>
<comment type="pathway">
    <text evidence="4">Carbohydrate degradation; glycolysis; pyruvate from D-glyceraldehyde 3-phosphate: step 1/5.</text>
</comment>
<keyword evidence="14" id="KW-0324">Glycolysis</keyword>
<keyword evidence="16" id="KW-0539">Nucleus</keyword>
<dbReference type="Proteomes" id="UP001488838">
    <property type="component" value="Unassembled WGS sequence"/>
</dbReference>
<dbReference type="EC" id="1.2.1.12" evidence="6"/>
<dbReference type="GO" id="GO:0005634">
    <property type="term" value="C:nucleus"/>
    <property type="evidence" value="ECO:0007669"/>
    <property type="project" value="UniProtKB-SubCell"/>
</dbReference>
<comment type="subcellular location">
    <subcellularLocation>
        <location evidence="2">Cytoplasm</location>
        <location evidence="2">Cytoskeleton</location>
    </subcellularLocation>
    <subcellularLocation>
        <location evidence="3">Cytoplasm</location>
        <location evidence="3">Cytosol</location>
    </subcellularLocation>
    <subcellularLocation>
        <location evidence="1">Nucleus</location>
    </subcellularLocation>
</comment>
<comment type="subunit">
    <text evidence="18">Homotetramer. Interacts with TPPP; the interaction is direct. Interacts (when S-nitrosylated) with SIAH1; leading to nuclear translocation. Interacts with RILPL1/GOSPEL, leading to prevent the interaction between GAPDH and SIAH1 and prevent nuclear translocation. Interacts with CHP1; the interaction increases the binding of CHP1 with microtubules. Associates with microtubules. Interacts with EIF1AD, USP25, PRKCI and WARS1. Interacts with phosphorylated RPL13A; inhibited by oxidatively-modified low-densitity lipoprotein (LDL(ox)). Component of the GAIT complex. Interacts with FKBP6; leading to inhibit GAPDH catalytic activity. Interacts with TRAF2, promoting TRAF2 ubiquitination. Interacts with TRAF3, promoting TRAF3 ubiquitination.</text>
</comment>
<protein>
    <recommendedName>
        <fullName evidence="6">glyceraldehyde-3-phosphate dehydrogenase (phosphorylating)</fullName>
        <ecNumber evidence="6">1.2.1.12</ecNumber>
    </recommendedName>
    <alternativeName>
        <fullName evidence="17">Peptidyl-cysteine S-nitrosylase GAPDH</fullName>
    </alternativeName>
</protein>
<evidence type="ECO:0000256" key="7">
    <source>
        <dbReference type="ARBA" id="ARBA00022490"/>
    </source>
</evidence>
<keyword evidence="11" id="KW-0810">Translation regulation</keyword>
<evidence type="ECO:0000256" key="4">
    <source>
        <dbReference type="ARBA" id="ARBA00004869"/>
    </source>
</evidence>
<evidence type="ECO:0000256" key="14">
    <source>
        <dbReference type="ARBA" id="ARBA00023152"/>
    </source>
</evidence>
<dbReference type="GO" id="GO:0005829">
    <property type="term" value="C:cytosol"/>
    <property type="evidence" value="ECO:0007669"/>
    <property type="project" value="UniProtKB-SubCell"/>
</dbReference>
<comment type="catalytic activity">
    <reaction evidence="19">
        <text>D-glyceraldehyde 3-phosphate + phosphate + NAD(+) = (2R)-3-phospho-glyceroyl phosphate + NADH + H(+)</text>
        <dbReference type="Rhea" id="RHEA:10300"/>
        <dbReference type="ChEBI" id="CHEBI:15378"/>
        <dbReference type="ChEBI" id="CHEBI:43474"/>
        <dbReference type="ChEBI" id="CHEBI:57540"/>
        <dbReference type="ChEBI" id="CHEBI:57604"/>
        <dbReference type="ChEBI" id="CHEBI:57945"/>
        <dbReference type="ChEBI" id="CHEBI:59776"/>
        <dbReference type="EC" id="1.2.1.12"/>
    </reaction>
</comment>
<evidence type="ECO:0000313" key="24">
    <source>
        <dbReference type="Proteomes" id="UP001488838"/>
    </source>
</evidence>
<evidence type="ECO:0000256" key="6">
    <source>
        <dbReference type="ARBA" id="ARBA00013119"/>
    </source>
</evidence>
<dbReference type="InterPro" id="IPR020829">
    <property type="entry name" value="GlycerAld_3-P_DH_cat"/>
</dbReference>
<evidence type="ECO:0000256" key="16">
    <source>
        <dbReference type="ARBA" id="ARBA00023242"/>
    </source>
</evidence>
<dbReference type="AlphaFoldDB" id="A0AAW0IFQ2"/>
<evidence type="ECO:0000256" key="3">
    <source>
        <dbReference type="ARBA" id="ARBA00004514"/>
    </source>
</evidence>
<accession>A0AAW0IFQ2</accession>
<dbReference type="PANTHER" id="PTHR10836">
    <property type="entry name" value="GLYCERALDEHYDE 3-PHOSPHATE DEHYDROGENASE"/>
    <property type="match status" value="1"/>
</dbReference>
<evidence type="ECO:0000256" key="15">
    <source>
        <dbReference type="ARBA" id="ARBA00023212"/>
    </source>
</evidence>
<evidence type="ECO:0000256" key="2">
    <source>
        <dbReference type="ARBA" id="ARBA00004245"/>
    </source>
</evidence>
<dbReference type="Gene3D" id="3.30.360.10">
    <property type="entry name" value="Dihydrodipicolinate Reductase, domain 2"/>
    <property type="match status" value="2"/>
</dbReference>
<dbReference type="GO" id="GO:0006096">
    <property type="term" value="P:glycolytic process"/>
    <property type="evidence" value="ECO:0007669"/>
    <property type="project" value="UniProtKB-KW"/>
</dbReference>
<dbReference type="EMBL" id="JBBHLL010000138">
    <property type="protein sequence ID" value="KAK7813241.1"/>
    <property type="molecule type" value="Genomic_DNA"/>
</dbReference>
<evidence type="ECO:0000256" key="10">
    <source>
        <dbReference type="ARBA" id="ARBA00022799"/>
    </source>
</evidence>
<keyword evidence="7" id="KW-0963">Cytoplasm</keyword>
<gene>
    <name evidence="23" type="ORF">U0070_005146</name>
</gene>
<proteinExistence type="inferred from homology"/>
<evidence type="ECO:0000256" key="18">
    <source>
        <dbReference type="ARBA" id="ARBA00046997"/>
    </source>
</evidence>
<keyword evidence="24" id="KW-1185">Reference proteome</keyword>
<evidence type="ECO:0000256" key="13">
    <source>
        <dbReference type="ARBA" id="ARBA00023027"/>
    </source>
</evidence>
<keyword evidence="10" id="KW-0702">S-nitrosylation</keyword>
<feature type="region of interest" description="Disordered" evidence="21">
    <location>
        <begin position="36"/>
        <end position="55"/>
    </location>
</feature>
<evidence type="ECO:0000313" key="23">
    <source>
        <dbReference type="EMBL" id="KAK7813241.1"/>
    </source>
</evidence>
<dbReference type="GO" id="GO:0006417">
    <property type="term" value="P:regulation of translation"/>
    <property type="evidence" value="ECO:0007669"/>
    <property type="project" value="UniProtKB-KW"/>
</dbReference>
<evidence type="ECO:0000256" key="1">
    <source>
        <dbReference type="ARBA" id="ARBA00004123"/>
    </source>
</evidence>
<evidence type="ECO:0000256" key="8">
    <source>
        <dbReference type="ARBA" id="ARBA00022679"/>
    </source>
</evidence>
<keyword evidence="13" id="KW-0520">NAD</keyword>
<dbReference type="GO" id="GO:0005856">
    <property type="term" value="C:cytoskeleton"/>
    <property type="evidence" value="ECO:0007669"/>
    <property type="project" value="UniProtKB-SubCell"/>
</dbReference>
<evidence type="ECO:0000256" key="21">
    <source>
        <dbReference type="SAM" id="MobiDB-lite"/>
    </source>
</evidence>
<dbReference type="GO" id="GO:0004365">
    <property type="term" value="F:glyceraldehyde-3-phosphate dehydrogenase (NAD+) (phosphorylating) activity"/>
    <property type="evidence" value="ECO:0007669"/>
    <property type="project" value="UniProtKB-EC"/>
</dbReference>
<dbReference type="GO" id="GO:0006915">
    <property type="term" value="P:apoptotic process"/>
    <property type="evidence" value="ECO:0007669"/>
    <property type="project" value="UniProtKB-KW"/>
</dbReference>
<name>A0AAW0IFQ2_MYOGA</name>
<dbReference type="InterPro" id="IPR020831">
    <property type="entry name" value="GlycerAld/Erythrose_P_DH"/>
</dbReference>
<evidence type="ECO:0000259" key="22">
    <source>
        <dbReference type="Pfam" id="PF02800"/>
    </source>
</evidence>
<keyword evidence="12" id="KW-0560">Oxidoreductase</keyword>
<dbReference type="GO" id="GO:0016740">
    <property type="term" value="F:transferase activity"/>
    <property type="evidence" value="ECO:0007669"/>
    <property type="project" value="UniProtKB-KW"/>
</dbReference>
<dbReference type="SUPFAM" id="SSF55347">
    <property type="entry name" value="Glyceraldehyde-3-phosphate dehydrogenase-like, C-terminal domain"/>
    <property type="match status" value="1"/>
</dbReference>
<dbReference type="PANTHER" id="PTHR10836:SF111">
    <property type="entry name" value="GLYCERALDEHYDE-3-PHOSPHATE DEHYDROGENASE"/>
    <property type="match status" value="1"/>
</dbReference>